<comment type="similarity">
    <text evidence="2">Belongs to the peptidase M13 family.</text>
</comment>
<proteinExistence type="inferred from homology"/>
<dbReference type="InterPro" id="IPR018497">
    <property type="entry name" value="Peptidase_M13_C"/>
</dbReference>
<evidence type="ECO:0000256" key="5">
    <source>
        <dbReference type="ARBA" id="ARBA00022801"/>
    </source>
</evidence>
<dbReference type="GO" id="GO:0016485">
    <property type="term" value="P:protein processing"/>
    <property type="evidence" value="ECO:0007669"/>
    <property type="project" value="TreeGrafter"/>
</dbReference>
<gene>
    <name evidence="10" type="ORF">FB555_001518</name>
</gene>
<evidence type="ECO:0000256" key="2">
    <source>
        <dbReference type="ARBA" id="ARBA00007357"/>
    </source>
</evidence>
<dbReference type="EC" id="3.4.24.-" evidence="10"/>
<dbReference type="Proteomes" id="UP000524237">
    <property type="component" value="Unassembled WGS sequence"/>
</dbReference>
<dbReference type="InterPro" id="IPR024079">
    <property type="entry name" value="MetalloPept_cat_dom_sf"/>
</dbReference>
<keyword evidence="4" id="KW-0479">Metal-binding</keyword>
<sequence length="687" mass="76089">MSESARGAVSATSGIDINELDATVHPQDDLYRHVNGKWEMRTPIPADKARYGSFHILAEHAEEAVRDIIIEGQEAEPGSEQRTVGDLYASFMDTDLIDTLGVAPIESQLAFAGNVTTISSLLDTVARLERHGVGGFLDLFVDNDPGNPERYLVFAEQGGLGLPDESYYRDEKFASAREAYVNHIQRMFELTAEELPTTEGLDDAAARAGRVFELETSLAAIHWDNVRTRDSVATYNPLAWASVHELVAEGARAALEDDAASGLNVSDHVADFDIWATAMEAPAGALDTVVVREPSFLSGLGSLLTPAHLESWKDWLAWNIIHSAAAFLPGAFVTENFDFYGRTLTGTPEQRARWKRGVSLVEGAMGESVGKIYVSRHFPEAAKADMDVLVDNLIEAYRESITNLEWMSKETRGRALEKLDKFTPKVGYPVKWRDYSALVISATDLMGNVRRIAEFESAREFGKIGKPIDRDEWFMTPQTVNAYYNPGFNEIVFPAAILQPPFFDPAWDDAANYGSIGAVIGHEIGHGFDDQGSRFDGDGKLTDWWTAEDREAFEKRTASLVEQFNALAPKQVPGHFVNGELTIGENIGDLGGLAIAWRAYKISLKGAESPVIDGLTGAQRFFLSWAQSWQQKGRDEEVIRLLAIDPHSPNEFRCNQIVRNIDAFYDAFAVTEKDAAWLEPAKRVTIW</sequence>
<keyword evidence="5 10" id="KW-0378">Hydrolase</keyword>
<evidence type="ECO:0000313" key="10">
    <source>
        <dbReference type="EMBL" id="MBA8829413.1"/>
    </source>
</evidence>
<keyword evidence="6" id="KW-0862">Zinc</keyword>
<evidence type="ECO:0000256" key="3">
    <source>
        <dbReference type="ARBA" id="ARBA00022670"/>
    </source>
</evidence>
<evidence type="ECO:0000256" key="7">
    <source>
        <dbReference type="ARBA" id="ARBA00023049"/>
    </source>
</evidence>
<dbReference type="GO" id="GO:0005886">
    <property type="term" value="C:plasma membrane"/>
    <property type="evidence" value="ECO:0007669"/>
    <property type="project" value="TreeGrafter"/>
</dbReference>
<dbReference type="Gene3D" id="1.10.1380.10">
    <property type="entry name" value="Neutral endopeptidase , domain2"/>
    <property type="match status" value="1"/>
</dbReference>
<keyword evidence="11" id="KW-1185">Reference proteome</keyword>
<dbReference type="PANTHER" id="PTHR11733:SF167">
    <property type="entry name" value="FI17812P1-RELATED"/>
    <property type="match status" value="1"/>
</dbReference>
<dbReference type="GO" id="GO:0004222">
    <property type="term" value="F:metalloendopeptidase activity"/>
    <property type="evidence" value="ECO:0007669"/>
    <property type="project" value="InterPro"/>
</dbReference>
<evidence type="ECO:0000256" key="1">
    <source>
        <dbReference type="ARBA" id="ARBA00001947"/>
    </source>
</evidence>
<dbReference type="PANTHER" id="PTHR11733">
    <property type="entry name" value="ZINC METALLOPROTEASE FAMILY M13 NEPRILYSIN-RELATED"/>
    <property type="match status" value="1"/>
</dbReference>
<dbReference type="PRINTS" id="PR00786">
    <property type="entry name" value="NEPRILYSIN"/>
</dbReference>
<evidence type="ECO:0000256" key="6">
    <source>
        <dbReference type="ARBA" id="ARBA00022833"/>
    </source>
</evidence>
<dbReference type="CDD" id="cd08662">
    <property type="entry name" value="M13"/>
    <property type="match status" value="1"/>
</dbReference>
<keyword evidence="7" id="KW-0482">Metalloprotease</keyword>
<dbReference type="InterPro" id="IPR000718">
    <property type="entry name" value="Peptidase_M13"/>
</dbReference>
<dbReference type="GO" id="GO:0046872">
    <property type="term" value="F:metal ion binding"/>
    <property type="evidence" value="ECO:0007669"/>
    <property type="project" value="UniProtKB-KW"/>
</dbReference>
<name>A0A7W3PPM6_9MICO</name>
<comment type="cofactor">
    <cofactor evidence="1">
        <name>Zn(2+)</name>
        <dbReference type="ChEBI" id="CHEBI:29105"/>
    </cofactor>
</comment>
<evidence type="ECO:0000313" key="11">
    <source>
        <dbReference type="Proteomes" id="UP000524237"/>
    </source>
</evidence>
<dbReference type="Pfam" id="PF05649">
    <property type="entry name" value="Peptidase_M13_N"/>
    <property type="match status" value="1"/>
</dbReference>
<dbReference type="Gene3D" id="3.40.390.10">
    <property type="entry name" value="Collagenase (Catalytic Domain)"/>
    <property type="match status" value="1"/>
</dbReference>
<dbReference type="SUPFAM" id="SSF55486">
    <property type="entry name" value="Metalloproteases ('zincins'), catalytic domain"/>
    <property type="match status" value="1"/>
</dbReference>
<feature type="domain" description="Peptidase M13 C-terminal" evidence="8">
    <location>
        <begin position="481"/>
        <end position="684"/>
    </location>
</feature>
<feature type="domain" description="Peptidase M13 N-terminal" evidence="9">
    <location>
        <begin position="26"/>
        <end position="429"/>
    </location>
</feature>
<reference evidence="10 11" key="1">
    <citation type="submission" date="2020-07" db="EMBL/GenBank/DDBJ databases">
        <title>Sequencing the genomes of 1000 actinobacteria strains.</title>
        <authorList>
            <person name="Klenk H.-P."/>
        </authorList>
    </citation>
    <scope>NUCLEOTIDE SEQUENCE [LARGE SCALE GENOMIC DNA]</scope>
    <source>
        <strain evidence="10 11">DSM 23737</strain>
    </source>
</reference>
<dbReference type="InterPro" id="IPR008753">
    <property type="entry name" value="Peptidase_M13_N"/>
</dbReference>
<dbReference type="PROSITE" id="PS51885">
    <property type="entry name" value="NEPRILYSIN"/>
    <property type="match status" value="1"/>
</dbReference>
<comment type="caution">
    <text evidence="10">The sequence shown here is derived from an EMBL/GenBank/DDBJ whole genome shotgun (WGS) entry which is preliminary data.</text>
</comment>
<protein>
    <submittedName>
        <fullName evidence="10">Putative endopeptidase</fullName>
        <ecNumber evidence="10">3.4.24.-</ecNumber>
    </submittedName>
</protein>
<dbReference type="RefSeq" id="WP_182484847.1">
    <property type="nucleotide sequence ID" value="NZ_JACGWU010000004.1"/>
</dbReference>
<dbReference type="InterPro" id="IPR042089">
    <property type="entry name" value="Peptidase_M13_dom_2"/>
</dbReference>
<accession>A0A7W3PPM6</accession>
<dbReference type="EMBL" id="JACGWU010000004">
    <property type="protein sequence ID" value="MBA8829413.1"/>
    <property type="molecule type" value="Genomic_DNA"/>
</dbReference>
<keyword evidence="3" id="KW-0645">Protease</keyword>
<organism evidence="10 11">
    <name type="scientific">Alpinimonas psychrophila</name>
    <dbReference type="NCBI Taxonomy" id="748908"/>
    <lineage>
        <taxon>Bacteria</taxon>
        <taxon>Bacillati</taxon>
        <taxon>Actinomycetota</taxon>
        <taxon>Actinomycetes</taxon>
        <taxon>Micrococcales</taxon>
        <taxon>Microbacteriaceae</taxon>
        <taxon>Alpinimonas</taxon>
    </lineage>
</organism>
<evidence type="ECO:0000259" key="8">
    <source>
        <dbReference type="Pfam" id="PF01431"/>
    </source>
</evidence>
<dbReference type="AlphaFoldDB" id="A0A7W3PPM6"/>
<evidence type="ECO:0000256" key="4">
    <source>
        <dbReference type="ARBA" id="ARBA00022723"/>
    </source>
</evidence>
<evidence type="ECO:0000259" key="9">
    <source>
        <dbReference type="Pfam" id="PF05649"/>
    </source>
</evidence>
<dbReference type="Pfam" id="PF01431">
    <property type="entry name" value="Peptidase_M13"/>
    <property type="match status" value="1"/>
</dbReference>